<dbReference type="GO" id="GO:0055085">
    <property type="term" value="P:transmembrane transport"/>
    <property type="evidence" value="ECO:0007669"/>
    <property type="project" value="InterPro"/>
</dbReference>
<dbReference type="AlphaFoldDB" id="A0A2U1CPU0"/>
<feature type="signal peptide" evidence="4">
    <location>
        <begin position="1"/>
        <end position="29"/>
    </location>
</feature>
<dbReference type="EMBL" id="QEKO01000001">
    <property type="protein sequence ID" value="PVY67831.1"/>
    <property type="molecule type" value="Genomic_DNA"/>
</dbReference>
<protein>
    <submittedName>
        <fullName evidence="5">TRAP-type C4-dicarboxylate transport system substrate-binding protein</fullName>
    </submittedName>
</protein>
<keyword evidence="2" id="KW-0813">Transport</keyword>
<dbReference type="Gene3D" id="3.40.190.170">
    <property type="entry name" value="Bacterial extracellular solute-binding protein, family 7"/>
    <property type="match status" value="1"/>
</dbReference>
<sequence length="341" mass="38437">MNFKARFFRFALQTLLLPAGLCIAFSSQAKDPAYVVRLGSPTMNDTVHHWMKLFKEGVEKRTEGEMRIDLFPASQLGPIQRQIEAVQFGAQEMYTIPPEFLAGIDKRFMVVSAPLMFEDLEHGFRTVQDPEFSKFMFELGANKGIIGISMFCADPTSYTFTEPLQTYKDAEGRKVRIFASDMERETIHRLGATGVPMSLGEVLPALQQGVIDGARTTVSIFNAFKFYGSAKYLLKTEESMVCPLQFVSRRWFESLPQDLQKILLEEAKAADIATHQFALGFLADNYKSWVDNGGVIVELNPEQREEMRAKLEDVGKTVADKDPATAKAYSQLRAIADRTRQ</sequence>
<comment type="caution">
    <text evidence="5">The sequence shown here is derived from an EMBL/GenBank/DDBJ whole genome shotgun (WGS) entry which is preliminary data.</text>
</comment>
<dbReference type="PANTHER" id="PTHR33376">
    <property type="match status" value="1"/>
</dbReference>
<evidence type="ECO:0000256" key="1">
    <source>
        <dbReference type="ARBA" id="ARBA00009023"/>
    </source>
</evidence>
<dbReference type="CDD" id="cd13603">
    <property type="entry name" value="PBP2_TRAP_Siap_TeaA_like"/>
    <property type="match status" value="1"/>
</dbReference>
<dbReference type="NCBIfam" id="NF037995">
    <property type="entry name" value="TRAP_S1"/>
    <property type="match status" value="1"/>
</dbReference>
<reference evidence="5 6" key="1">
    <citation type="submission" date="2018-04" db="EMBL/GenBank/DDBJ databases">
        <title>Genomic Encyclopedia of Type Strains, Phase IV (KMG-IV): sequencing the most valuable type-strain genomes for metagenomic binning, comparative biology and taxonomic classification.</title>
        <authorList>
            <person name="Goeker M."/>
        </authorList>
    </citation>
    <scope>NUCLEOTIDE SEQUENCE [LARGE SCALE GENOMIC DNA]</scope>
    <source>
        <strain evidence="5 6">DSM 10065</strain>
    </source>
</reference>
<dbReference type="RefSeq" id="WP_165832396.1">
    <property type="nucleotide sequence ID" value="NZ_JACCEX010000001.1"/>
</dbReference>
<evidence type="ECO:0000256" key="3">
    <source>
        <dbReference type="ARBA" id="ARBA00022729"/>
    </source>
</evidence>
<dbReference type="PANTHER" id="PTHR33376:SF7">
    <property type="entry name" value="C4-DICARBOXYLATE-BINDING PROTEIN DCTB"/>
    <property type="match status" value="1"/>
</dbReference>
<name>A0A2U1CPU0_9BURK</name>
<evidence type="ECO:0000256" key="2">
    <source>
        <dbReference type="ARBA" id="ARBA00022448"/>
    </source>
</evidence>
<dbReference type="InterPro" id="IPR038404">
    <property type="entry name" value="TRAP_DctP_sf"/>
</dbReference>
<dbReference type="InterPro" id="IPR018389">
    <property type="entry name" value="DctP_fam"/>
</dbReference>
<organism evidence="5 6">
    <name type="scientific">Pusillimonas noertemannii</name>
    <dbReference type="NCBI Taxonomy" id="305977"/>
    <lineage>
        <taxon>Bacteria</taxon>
        <taxon>Pseudomonadati</taxon>
        <taxon>Pseudomonadota</taxon>
        <taxon>Betaproteobacteria</taxon>
        <taxon>Burkholderiales</taxon>
        <taxon>Alcaligenaceae</taxon>
        <taxon>Pusillimonas</taxon>
    </lineage>
</organism>
<comment type="similarity">
    <text evidence="1">Belongs to the bacterial solute-binding protein 7 family.</text>
</comment>
<evidence type="ECO:0000313" key="5">
    <source>
        <dbReference type="EMBL" id="PVY67831.1"/>
    </source>
</evidence>
<dbReference type="Proteomes" id="UP000246145">
    <property type="component" value="Unassembled WGS sequence"/>
</dbReference>
<keyword evidence="3 4" id="KW-0732">Signal</keyword>
<keyword evidence="6" id="KW-1185">Reference proteome</keyword>
<evidence type="ECO:0000313" key="6">
    <source>
        <dbReference type="Proteomes" id="UP000246145"/>
    </source>
</evidence>
<gene>
    <name evidence="5" type="ORF">C7440_0214</name>
</gene>
<proteinExistence type="inferred from homology"/>
<evidence type="ECO:0000256" key="4">
    <source>
        <dbReference type="SAM" id="SignalP"/>
    </source>
</evidence>
<dbReference type="Pfam" id="PF03480">
    <property type="entry name" value="DctP"/>
    <property type="match status" value="1"/>
</dbReference>
<accession>A0A2U1CPU0</accession>
<feature type="chain" id="PRO_5015699487" evidence="4">
    <location>
        <begin position="30"/>
        <end position="341"/>
    </location>
</feature>